<feature type="chain" id="PRO_5042159450" description="Neprosin PEP catalytic domain-containing protein" evidence="1">
    <location>
        <begin position="27"/>
        <end position="391"/>
    </location>
</feature>
<sequence length="391" mass="45045">MENYTLLSVFVAMVFVLNLEIFEVDGRQSISIEEDLEFERQLKILNKPPIKTIHSSWGDIYDCIDFYKQPAFDHPLLKNHKLQIKPNLEMKEGRSESGTSIFRTQVESCPQETVPIRRTRKEDLIRAKYSSLSIEPMAGAKNEYFAGIVYQHDGEAFHGATANISVWKPNMNLDEYSMAEISLRSGWDRQYNRIHVGWMVNPLFYENDTNVRQFIYWTADNGNQTGCYNTLCPGFVQVDPRFTPDTPFDPISVYGGAVVEMQSHVYFDVSEKRWWYVIQGIKVGYWPAEILPRLSDIGVERIYWGGHSKGNEDGRVPEMGSGQFPNEKFNQAAYFTQMQYNDASGTLLDLNYKRTIDVIGCKKQYDMDYYGFMEEGGRRHSLQYGGPGGKC</sequence>
<evidence type="ECO:0000256" key="1">
    <source>
        <dbReference type="SAM" id="SignalP"/>
    </source>
</evidence>
<feature type="domain" description="Neprosin PEP catalytic" evidence="2">
    <location>
        <begin position="138"/>
        <end position="391"/>
    </location>
</feature>
<comment type="caution">
    <text evidence="3">The sequence shown here is derived from an EMBL/GenBank/DDBJ whole genome shotgun (WGS) entry which is preliminary data.</text>
</comment>
<reference evidence="3" key="1">
    <citation type="submission" date="2022-04" db="EMBL/GenBank/DDBJ databases">
        <title>A functionally conserved STORR gene fusion in Papaver species that diverged 16.8 million years ago.</title>
        <authorList>
            <person name="Catania T."/>
        </authorList>
    </citation>
    <scope>NUCLEOTIDE SEQUENCE</scope>
    <source>
        <strain evidence="3">S-188037</strain>
    </source>
</reference>
<dbReference type="PANTHER" id="PTHR31589">
    <property type="entry name" value="PROTEIN, PUTATIVE (DUF239)-RELATED-RELATED"/>
    <property type="match status" value="1"/>
</dbReference>
<dbReference type="PANTHER" id="PTHR31589:SF110">
    <property type="entry name" value="PROTEIN, PUTATIVE (DUF239)-RELATED"/>
    <property type="match status" value="1"/>
</dbReference>
<keyword evidence="1" id="KW-0732">Signal</keyword>
<dbReference type="Proteomes" id="UP001202328">
    <property type="component" value="Unassembled WGS sequence"/>
</dbReference>
<gene>
    <name evidence="3" type="ORF">MKW98_020766</name>
</gene>
<keyword evidence="4" id="KW-1185">Reference proteome</keyword>
<organism evidence="3 4">
    <name type="scientific">Papaver atlanticum</name>
    <dbReference type="NCBI Taxonomy" id="357466"/>
    <lineage>
        <taxon>Eukaryota</taxon>
        <taxon>Viridiplantae</taxon>
        <taxon>Streptophyta</taxon>
        <taxon>Embryophyta</taxon>
        <taxon>Tracheophyta</taxon>
        <taxon>Spermatophyta</taxon>
        <taxon>Magnoliopsida</taxon>
        <taxon>Ranunculales</taxon>
        <taxon>Papaveraceae</taxon>
        <taxon>Papaveroideae</taxon>
        <taxon>Papaver</taxon>
    </lineage>
</organism>
<accession>A0AAD4TF76</accession>
<name>A0AAD4TF76_9MAGN</name>
<dbReference type="AlphaFoldDB" id="A0AAD4TF76"/>
<evidence type="ECO:0000313" key="3">
    <source>
        <dbReference type="EMBL" id="KAI3958124.1"/>
    </source>
</evidence>
<dbReference type="PROSITE" id="PS52045">
    <property type="entry name" value="NEPROSIN_PEP_CD"/>
    <property type="match status" value="1"/>
</dbReference>
<dbReference type="Pfam" id="PF03080">
    <property type="entry name" value="Neprosin"/>
    <property type="match status" value="1"/>
</dbReference>
<evidence type="ECO:0000313" key="4">
    <source>
        <dbReference type="Proteomes" id="UP001202328"/>
    </source>
</evidence>
<dbReference type="InterPro" id="IPR025521">
    <property type="entry name" value="Neprosin_propep"/>
</dbReference>
<dbReference type="InterPro" id="IPR004314">
    <property type="entry name" value="Neprosin"/>
</dbReference>
<feature type="signal peptide" evidence="1">
    <location>
        <begin position="1"/>
        <end position="26"/>
    </location>
</feature>
<proteinExistence type="predicted"/>
<dbReference type="EMBL" id="JAJJMB010001184">
    <property type="protein sequence ID" value="KAI3958124.1"/>
    <property type="molecule type" value="Genomic_DNA"/>
</dbReference>
<evidence type="ECO:0000259" key="2">
    <source>
        <dbReference type="PROSITE" id="PS52045"/>
    </source>
</evidence>
<protein>
    <recommendedName>
        <fullName evidence="2">Neprosin PEP catalytic domain-containing protein</fullName>
    </recommendedName>
</protein>
<dbReference type="Gene3D" id="3.90.1320.10">
    <property type="entry name" value="Outer-capsid protein sigma 3, large lobe"/>
    <property type="match status" value="1"/>
</dbReference>
<dbReference type="Pfam" id="PF14365">
    <property type="entry name" value="Neprosin_AP"/>
    <property type="match status" value="1"/>
</dbReference>
<dbReference type="InterPro" id="IPR053168">
    <property type="entry name" value="Glutamic_endopeptidase"/>
</dbReference>